<sequence>MNSHEHCVNIASTPVAVRAWCQLLGLGEAFQVRFTSECSSRLRLGSGSAHLRSRCAVPRSWQTSMPAWTPDTSRHEVPVRCQCQPATVLYLKAGDGHAGSWRGAGCARAKPCFTRSEPSVPGMSSSLSHVRAAAPSNWAARIEPCSRFRRLAQAISSCVAGRIVPFHEFMVCPVEYLCKARRTCNIQHSCPDVLWEHDNLVLC</sequence>
<gene>
    <name evidence="1" type="ORF">OH76DRAFT_551900</name>
</gene>
<organism evidence="1 2">
    <name type="scientific">Lentinus brumalis</name>
    <dbReference type="NCBI Taxonomy" id="2498619"/>
    <lineage>
        <taxon>Eukaryota</taxon>
        <taxon>Fungi</taxon>
        <taxon>Dikarya</taxon>
        <taxon>Basidiomycota</taxon>
        <taxon>Agaricomycotina</taxon>
        <taxon>Agaricomycetes</taxon>
        <taxon>Polyporales</taxon>
        <taxon>Polyporaceae</taxon>
        <taxon>Lentinus</taxon>
    </lineage>
</organism>
<dbReference type="AlphaFoldDB" id="A0A371CHJ4"/>
<evidence type="ECO:0000313" key="2">
    <source>
        <dbReference type="Proteomes" id="UP000256964"/>
    </source>
</evidence>
<evidence type="ECO:0000313" key="1">
    <source>
        <dbReference type="EMBL" id="RDX39741.1"/>
    </source>
</evidence>
<reference evidence="1 2" key="1">
    <citation type="journal article" date="2018" name="Biotechnol. Biofuels">
        <title>Integrative visual omics of the white-rot fungus Polyporus brumalis exposes the biotechnological potential of its oxidative enzymes for delignifying raw plant biomass.</title>
        <authorList>
            <person name="Miyauchi S."/>
            <person name="Rancon A."/>
            <person name="Drula E."/>
            <person name="Hage H."/>
            <person name="Chaduli D."/>
            <person name="Favel A."/>
            <person name="Grisel S."/>
            <person name="Henrissat B."/>
            <person name="Herpoel-Gimbert I."/>
            <person name="Ruiz-Duenas F.J."/>
            <person name="Chevret D."/>
            <person name="Hainaut M."/>
            <person name="Lin J."/>
            <person name="Wang M."/>
            <person name="Pangilinan J."/>
            <person name="Lipzen A."/>
            <person name="Lesage-Meessen L."/>
            <person name="Navarro D."/>
            <person name="Riley R."/>
            <person name="Grigoriev I.V."/>
            <person name="Zhou S."/>
            <person name="Raouche S."/>
            <person name="Rosso M.N."/>
        </authorList>
    </citation>
    <scope>NUCLEOTIDE SEQUENCE [LARGE SCALE GENOMIC DNA]</scope>
    <source>
        <strain evidence="1 2">BRFM 1820</strain>
    </source>
</reference>
<dbReference type="Proteomes" id="UP000256964">
    <property type="component" value="Unassembled WGS sequence"/>
</dbReference>
<proteinExistence type="predicted"/>
<keyword evidence="2" id="KW-1185">Reference proteome</keyword>
<dbReference type="EMBL" id="KZ857658">
    <property type="protein sequence ID" value="RDX39741.1"/>
    <property type="molecule type" value="Genomic_DNA"/>
</dbReference>
<accession>A0A371CHJ4</accession>
<name>A0A371CHJ4_9APHY</name>
<protein>
    <submittedName>
        <fullName evidence="1">Uncharacterized protein</fullName>
    </submittedName>
</protein>